<dbReference type="Pfam" id="PF05598">
    <property type="entry name" value="DUF772"/>
    <property type="match status" value="1"/>
</dbReference>
<dbReference type="Proteomes" id="UP001229486">
    <property type="component" value="Unassembled WGS sequence"/>
</dbReference>
<dbReference type="Pfam" id="PF01609">
    <property type="entry name" value="DDE_Tnp_1"/>
    <property type="match status" value="1"/>
</dbReference>
<evidence type="ECO:0000313" key="5">
    <source>
        <dbReference type="Proteomes" id="UP001229486"/>
    </source>
</evidence>
<comment type="caution">
    <text evidence="4">The sequence shown here is derived from an EMBL/GenBank/DDBJ whole genome shotgun (WGS) entry which is preliminary data.</text>
</comment>
<evidence type="ECO:0000259" key="3">
    <source>
        <dbReference type="Pfam" id="PF05598"/>
    </source>
</evidence>
<dbReference type="GO" id="GO:0006313">
    <property type="term" value="P:DNA transposition"/>
    <property type="evidence" value="ECO:0007669"/>
    <property type="project" value="InterPro"/>
</dbReference>
<sequence>MKRFVEGDDRKQVALLPECIDDNIGQDNPVRVIDVWVDELDLAELGFNGTTPALTGRPSYHPGVMLKIYIYGYLNRVPSSRRLEHEYQRNVELMWLTGRLAPDFKTIADFRRDNGPAIRNACRRFVELCRGLKLLSSDMVAIDGSKFKAVNSRDRNYTAGKIDKRQQQIEESVQRYLDMIETADRISPTGFDVKTVRLYEKIALLRQRMRELEQIKHQLKNEPDGQLSLSDPDSRSMTSGGKRTGTVGYNVQTAVDTKHHLIVEHEVTNIGGDHGQLSKMALSAKNAMCRPKLKVLVDRGYFSGPDIRACELAGVLTYVPKPLTSASRKKGLFTKRDFIYVARNDEYRCPAGERAILRFKTVENGMNLNVYWPSACPRCHLKGRCSPSDYRRIRRWEHEHVLEAMQRRLERMPDAMTIRRSTVEHVFGTLKHWMGATHFLTRTLGRVSTEMSLPGPGIQPQASHEYTGGCEDDEGNEDGWKLRP</sequence>
<feature type="region of interest" description="Disordered" evidence="1">
    <location>
        <begin position="218"/>
        <end position="247"/>
    </location>
</feature>
<dbReference type="InterPro" id="IPR008490">
    <property type="entry name" value="Transposase_InsH_N"/>
</dbReference>
<proteinExistence type="predicted"/>
<feature type="region of interest" description="Disordered" evidence="1">
    <location>
        <begin position="451"/>
        <end position="484"/>
    </location>
</feature>
<gene>
    <name evidence="4" type="ORF">J2793_007000</name>
</gene>
<accession>A0AB73IND6</accession>
<feature type="domain" description="Transposase InsH N-terminal" evidence="3">
    <location>
        <begin position="19"/>
        <end position="112"/>
    </location>
</feature>
<dbReference type="PANTHER" id="PTHR33408">
    <property type="entry name" value="TRANSPOSASE"/>
    <property type="match status" value="1"/>
</dbReference>
<reference evidence="4" key="1">
    <citation type="submission" date="2023-07" db="EMBL/GenBank/DDBJ databases">
        <title>Sorghum-associated microbial communities from plants grown in Nebraska, USA.</title>
        <authorList>
            <person name="Schachtman D."/>
        </authorList>
    </citation>
    <scope>NUCLEOTIDE SEQUENCE</scope>
    <source>
        <strain evidence="4">DS1061</strain>
    </source>
</reference>
<feature type="domain" description="Transposase IS4-like" evidence="2">
    <location>
        <begin position="234"/>
        <end position="451"/>
    </location>
</feature>
<feature type="compositionally biased region" description="Polar residues" evidence="1">
    <location>
        <begin position="227"/>
        <end position="247"/>
    </location>
</feature>
<dbReference type="InterPro" id="IPR047629">
    <property type="entry name" value="IS1182_transpos"/>
</dbReference>
<dbReference type="AlphaFoldDB" id="A0AB73IND6"/>
<dbReference type="PANTHER" id="PTHR33408:SF2">
    <property type="entry name" value="TRANSPOSASE DDE DOMAIN-CONTAINING PROTEIN"/>
    <property type="match status" value="1"/>
</dbReference>
<organism evidence="4 5">
    <name type="scientific">Paraburkholderia caledonica</name>
    <dbReference type="NCBI Taxonomy" id="134536"/>
    <lineage>
        <taxon>Bacteria</taxon>
        <taxon>Pseudomonadati</taxon>
        <taxon>Pseudomonadota</taxon>
        <taxon>Betaproteobacteria</taxon>
        <taxon>Burkholderiales</taxon>
        <taxon>Burkholderiaceae</taxon>
        <taxon>Paraburkholderia</taxon>
    </lineage>
</organism>
<dbReference type="EMBL" id="JAURTK010000022">
    <property type="protein sequence ID" value="MDP9651525.1"/>
    <property type="molecule type" value="Genomic_DNA"/>
</dbReference>
<name>A0AB73IND6_9BURK</name>
<evidence type="ECO:0000313" key="4">
    <source>
        <dbReference type="EMBL" id="MDP9651525.1"/>
    </source>
</evidence>
<evidence type="ECO:0000256" key="1">
    <source>
        <dbReference type="SAM" id="MobiDB-lite"/>
    </source>
</evidence>
<dbReference type="GO" id="GO:0003677">
    <property type="term" value="F:DNA binding"/>
    <property type="evidence" value="ECO:0007669"/>
    <property type="project" value="InterPro"/>
</dbReference>
<dbReference type="NCBIfam" id="NF033551">
    <property type="entry name" value="transpos_IS1182"/>
    <property type="match status" value="1"/>
</dbReference>
<dbReference type="GO" id="GO:0004803">
    <property type="term" value="F:transposase activity"/>
    <property type="evidence" value="ECO:0007669"/>
    <property type="project" value="InterPro"/>
</dbReference>
<protein>
    <submittedName>
        <fullName evidence="4">Transposase</fullName>
    </submittedName>
</protein>
<evidence type="ECO:0000259" key="2">
    <source>
        <dbReference type="Pfam" id="PF01609"/>
    </source>
</evidence>
<dbReference type="InterPro" id="IPR002559">
    <property type="entry name" value="Transposase_11"/>
</dbReference>